<feature type="domain" description="TonB C-terminal" evidence="6">
    <location>
        <begin position="630"/>
        <end position="721"/>
    </location>
</feature>
<dbReference type="CDD" id="cd07341">
    <property type="entry name" value="M56_BlaR1_MecR1_like"/>
    <property type="match status" value="1"/>
</dbReference>
<proteinExistence type="predicted"/>
<feature type="transmembrane region" description="Helical" evidence="5">
    <location>
        <begin position="109"/>
        <end position="134"/>
    </location>
</feature>
<keyword evidence="4 5" id="KW-0472">Membrane</keyword>
<comment type="subcellular location">
    <subcellularLocation>
        <location evidence="1">Membrane</location>
        <topology evidence="1">Single-pass membrane protein</topology>
    </subcellularLocation>
</comment>
<evidence type="ECO:0000256" key="1">
    <source>
        <dbReference type="ARBA" id="ARBA00004167"/>
    </source>
</evidence>
<evidence type="ECO:0000256" key="5">
    <source>
        <dbReference type="SAM" id="Phobius"/>
    </source>
</evidence>
<evidence type="ECO:0000313" key="7">
    <source>
        <dbReference type="EMBL" id="GAW94591.1"/>
    </source>
</evidence>
<dbReference type="PANTHER" id="PTHR34978:SF3">
    <property type="entry name" value="SLR0241 PROTEIN"/>
    <property type="match status" value="1"/>
</dbReference>
<reference evidence="7 8" key="1">
    <citation type="submission" date="2017-06" db="EMBL/GenBank/DDBJ databases">
        <title>Whole Genome Sequences of Colwellia marinimaniae MTCD1.</title>
        <authorList>
            <person name="Kusumoto H."/>
            <person name="Inoue M."/>
            <person name="Tanikawa K."/>
            <person name="Maeji H."/>
            <person name="Cameron J.H."/>
            <person name="Bartlett D.H."/>
        </authorList>
    </citation>
    <scope>NUCLEOTIDE SEQUENCE [LARGE SCALE GENOMIC DNA]</scope>
    <source>
        <strain evidence="7 8">MTCD1</strain>
    </source>
</reference>
<dbReference type="Pfam" id="PF05569">
    <property type="entry name" value="Peptidase_M56"/>
    <property type="match status" value="1"/>
</dbReference>
<evidence type="ECO:0000256" key="3">
    <source>
        <dbReference type="ARBA" id="ARBA00022989"/>
    </source>
</evidence>
<evidence type="ECO:0000259" key="6">
    <source>
        <dbReference type="PROSITE" id="PS52015"/>
    </source>
</evidence>
<dbReference type="InterPro" id="IPR037682">
    <property type="entry name" value="TonB_C"/>
</dbReference>
<keyword evidence="2 5" id="KW-0812">Transmembrane</keyword>
<dbReference type="Gene3D" id="3.30.2010.10">
    <property type="entry name" value="Metalloproteases ('zincins'), catalytic domain"/>
    <property type="match status" value="1"/>
</dbReference>
<accession>A0ABQ0MQD7</accession>
<dbReference type="Pfam" id="PF03544">
    <property type="entry name" value="TonB_C"/>
    <property type="match status" value="1"/>
</dbReference>
<dbReference type="Proteomes" id="UP000197068">
    <property type="component" value="Unassembled WGS sequence"/>
</dbReference>
<dbReference type="Gene3D" id="3.30.1150.10">
    <property type="match status" value="1"/>
</dbReference>
<keyword evidence="8" id="KW-1185">Reference proteome</keyword>
<evidence type="ECO:0000256" key="2">
    <source>
        <dbReference type="ARBA" id="ARBA00022692"/>
    </source>
</evidence>
<dbReference type="PROSITE" id="PS52015">
    <property type="entry name" value="TONB_CTD"/>
    <property type="match status" value="1"/>
</dbReference>
<dbReference type="RefSeq" id="WP_057182387.1">
    <property type="nucleotide sequence ID" value="NZ_BDQM01000001.1"/>
</dbReference>
<dbReference type="NCBIfam" id="TIGR01352">
    <property type="entry name" value="tonB_Cterm"/>
    <property type="match status" value="1"/>
</dbReference>
<dbReference type="EMBL" id="BDQM01000001">
    <property type="protein sequence ID" value="GAW94591.1"/>
    <property type="molecule type" value="Genomic_DNA"/>
</dbReference>
<dbReference type="PANTHER" id="PTHR34978">
    <property type="entry name" value="POSSIBLE SENSOR-TRANSDUCER PROTEIN BLAR"/>
    <property type="match status" value="1"/>
</dbReference>
<evidence type="ECO:0000256" key="4">
    <source>
        <dbReference type="ARBA" id="ARBA00023136"/>
    </source>
</evidence>
<organism evidence="7 8">
    <name type="scientific">Colwellia marinimaniae</name>
    <dbReference type="NCBI Taxonomy" id="1513592"/>
    <lineage>
        <taxon>Bacteria</taxon>
        <taxon>Pseudomonadati</taxon>
        <taxon>Pseudomonadota</taxon>
        <taxon>Gammaproteobacteria</taxon>
        <taxon>Alteromonadales</taxon>
        <taxon>Colwelliaceae</taxon>
        <taxon>Colwellia</taxon>
    </lineage>
</organism>
<feature type="transmembrane region" description="Helical" evidence="5">
    <location>
        <begin position="48"/>
        <end position="70"/>
    </location>
</feature>
<feature type="transmembrane region" description="Helical" evidence="5">
    <location>
        <begin position="12"/>
        <end position="36"/>
    </location>
</feature>
<gene>
    <name evidence="7" type="ORF">MTCD1_00187</name>
</gene>
<dbReference type="InterPro" id="IPR052173">
    <property type="entry name" value="Beta-lactam_resp_regulator"/>
</dbReference>
<name>A0ABQ0MQD7_9GAMM</name>
<comment type="caution">
    <text evidence="7">The sequence shown here is derived from an EMBL/GenBank/DDBJ whole genome shotgun (WGS) entry which is preliminary data.</text>
</comment>
<dbReference type="InterPro" id="IPR008756">
    <property type="entry name" value="Peptidase_M56"/>
</dbReference>
<protein>
    <recommendedName>
        <fullName evidence="6">TonB C-terminal domain-containing protein</fullName>
    </recommendedName>
</protein>
<dbReference type="SUPFAM" id="SSF74653">
    <property type="entry name" value="TolA/TonB C-terminal domain"/>
    <property type="match status" value="1"/>
</dbReference>
<keyword evidence="3 5" id="KW-1133">Transmembrane helix</keyword>
<sequence>MLEQLFNSPFLYSLSLTLVHFLWQGLLVAFILKSALFIIDKSKPILRYALAILAMLTNACLAILTFVMVYPDTNSGINSNLSPIALTSLVHELTQKNALLNYHELLPSILAYSLPYLSLLWLAIITALACKLLIEVRNVNNLPMYGSVSPSTALLARFDELAQQIKLTKTPKLLISLKAEVPMAIGWLKPVVLLPASMVTGLSSAQLEMLILHELAHIRRHDYLVNFLQTLIELLFFFHPSVHWIGKQIRNEREYCSDDIAVQHCGDAIAYAHTLTDTASLCAKANFHTIPTMAMAATGGDLKARVLRIVDHHCAPSNNASKWLAAISLLLALTLLSINQLLTMPYAQQLNNHFPWQKNNAFSPYVFQKNVSAVELNKTLFKQENTKITKDSIAQQLLNSQVNTTNRSPVDPADSQSDVSLVRPNDIALTTAMIEPSFQQQEQVIAEPTIKMTAVSPPVSSQVANRDKVQITKIPLTDKQKKPLEKSFNSRINTAQHKVTNPAEDGLNAKLTAEKAILSVSVVEQSLIKTSATMVAPTQSSSITKVTKSTAAINLAAVSATLDYPEQGNRHFPAQFNNKFHSNNSPYAQFSYRQELNELAVQDELYTASHALASTTALIKKTSKETIATPRSHVAKLLNSISPIYPTLAKRRGIEMEVKVNFTIDLNGKVKDIHFSQQSKLIYFKSAIRSALRKWRFSPATKNNRNVNSKMSKIFSFSLHA</sequence>
<evidence type="ECO:0000313" key="8">
    <source>
        <dbReference type="Proteomes" id="UP000197068"/>
    </source>
</evidence>
<dbReference type="InterPro" id="IPR006260">
    <property type="entry name" value="TonB/TolA_C"/>
</dbReference>